<protein>
    <recommendedName>
        <fullName evidence="1">VOC domain-containing protein</fullName>
    </recommendedName>
</protein>
<dbReference type="AlphaFoldDB" id="A0A076ENE3"/>
<dbReference type="InterPro" id="IPR029068">
    <property type="entry name" value="Glyas_Bleomycin-R_OHBP_Dase"/>
</dbReference>
<dbReference type="InterPro" id="IPR041581">
    <property type="entry name" value="Glyoxalase_6"/>
</dbReference>
<dbReference type="EMBL" id="CP008947">
    <property type="protein sequence ID" value="AII07316.1"/>
    <property type="molecule type" value="Genomic_DNA"/>
</dbReference>
<dbReference type="InterPro" id="IPR052164">
    <property type="entry name" value="Anthracycline_SecMetBiosynth"/>
</dbReference>
<dbReference type="PANTHER" id="PTHR33993:SF14">
    <property type="entry name" value="GB|AAF24581.1"/>
    <property type="match status" value="1"/>
</dbReference>
<evidence type="ECO:0000313" key="3">
    <source>
        <dbReference type="Proteomes" id="UP000028488"/>
    </source>
</evidence>
<proteinExistence type="predicted"/>
<dbReference type="SUPFAM" id="SSF54593">
    <property type="entry name" value="Glyoxalase/Bleomycin resistance protein/Dihydroxybiphenyl dioxygenase"/>
    <property type="match status" value="2"/>
</dbReference>
<sequence>MTGNAQIALDTVLFVGGDTPASRAFYTLAMNHEPAGDSPGQRISFVPADDVPAPPSGCWVPCFSTTDPAGAGHRALDLGARPAGTVPVDGRHQPVYSAPDGALFALTDPTGPRPSSQQLGDVAFVDLYTPLAEEAATYYAQALSCQVIDEPAPGPGNYRLLVFADRPGAGVVDMLDVLPSAVAPHWIPFLRVLDLEAEVARLSDLGARVRVPATESEMGPFAILADPYGVAFGIQTPASDDLLRRYVSSTQ</sequence>
<evidence type="ECO:0000259" key="1">
    <source>
        <dbReference type="PROSITE" id="PS51819"/>
    </source>
</evidence>
<gene>
    <name evidence="2" type="ORF">EP51_22745</name>
</gene>
<organism evidence="2 3">
    <name type="scientific">Rhodococcus opacus</name>
    <name type="common">Nocardia opaca</name>
    <dbReference type="NCBI Taxonomy" id="37919"/>
    <lineage>
        <taxon>Bacteria</taxon>
        <taxon>Bacillati</taxon>
        <taxon>Actinomycetota</taxon>
        <taxon>Actinomycetes</taxon>
        <taxon>Mycobacteriales</taxon>
        <taxon>Nocardiaceae</taxon>
        <taxon>Rhodococcus</taxon>
    </lineage>
</organism>
<dbReference type="PANTHER" id="PTHR33993">
    <property type="entry name" value="GLYOXALASE-RELATED"/>
    <property type="match status" value="1"/>
</dbReference>
<evidence type="ECO:0000313" key="2">
    <source>
        <dbReference type="EMBL" id="AII07316.1"/>
    </source>
</evidence>
<dbReference type="PROSITE" id="PS51819">
    <property type="entry name" value="VOC"/>
    <property type="match status" value="1"/>
</dbReference>
<dbReference type="Gene3D" id="3.10.180.10">
    <property type="entry name" value="2,3-Dihydroxybiphenyl 1,2-Dioxygenase, domain 1"/>
    <property type="match status" value="1"/>
</dbReference>
<dbReference type="Pfam" id="PF18029">
    <property type="entry name" value="Glyoxalase_6"/>
    <property type="match status" value="1"/>
</dbReference>
<dbReference type="eggNOG" id="COG3324">
    <property type="taxonomic scope" value="Bacteria"/>
</dbReference>
<name>A0A076ENE3_RHOOP</name>
<dbReference type="Proteomes" id="UP000028488">
    <property type="component" value="Chromosome"/>
</dbReference>
<reference evidence="2 3" key="1">
    <citation type="submission" date="2014-07" db="EMBL/GenBank/DDBJ databases">
        <title>Genome Sequence of Rhodococcus opacus Strain R7, a Biodegrader of Mono- and Polycyclic Aromatic Hydrocarbons.</title>
        <authorList>
            <person name="Di Gennaro P."/>
            <person name="Zampolli J."/>
            <person name="Presti I."/>
            <person name="Cappelletti M."/>
            <person name="D'Ursi P."/>
            <person name="Orro A."/>
            <person name="Mezzelani A."/>
            <person name="Milanesi L."/>
        </authorList>
    </citation>
    <scope>NUCLEOTIDE SEQUENCE [LARGE SCALE GENOMIC DNA]</scope>
    <source>
        <strain evidence="2 3">R7</strain>
    </source>
</reference>
<accession>A0A076ENE3</accession>
<dbReference type="RefSeq" id="WP_128640460.1">
    <property type="nucleotide sequence ID" value="NZ_CP008947.1"/>
</dbReference>
<feature type="domain" description="VOC" evidence="1">
    <location>
        <begin position="8"/>
        <end position="109"/>
    </location>
</feature>
<dbReference type="InterPro" id="IPR037523">
    <property type="entry name" value="VOC_core"/>
</dbReference>